<dbReference type="GO" id="GO:0003830">
    <property type="term" value="F:beta-1,4-mannosylglycoprotein 4-beta-N-acetylglucosaminyltransferase activity"/>
    <property type="evidence" value="ECO:0007669"/>
    <property type="project" value="UniProtKB-EC"/>
</dbReference>
<evidence type="ECO:0000313" key="3">
    <source>
        <dbReference type="EMBL" id="OTG12997.1"/>
    </source>
</evidence>
<name>A0A251TPE9_HELAN</name>
<reference evidence="3" key="2">
    <citation type="submission" date="2017-02" db="EMBL/GenBank/DDBJ databases">
        <title>Sunflower complete genome.</title>
        <authorList>
            <person name="Langlade N."/>
            <person name="Munos S."/>
        </authorList>
    </citation>
    <scope>NUCLEOTIDE SEQUENCE [LARGE SCALE GENOMIC DNA]</scope>
    <source>
        <tissue evidence="3">Leaves</tissue>
    </source>
</reference>
<dbReference type="OrthoDB" id="6474464at2759"/>
<organism evidence="3 4">
    <name type="scientific">Helianthus annuus</name>
    <name type="common">Common sunflower</name>
    <dbReference type="NCBI Taxonomy" id="4232"/>
    <lineage>
        <taxon>Eukaryota</taxon>
        <taxon>Viridiplantae</taxon>
        <taxon>Streptophyta</taxon>
        <taxon>Embryophyta</taxon>
        <taxon>Tracheophyta</taxon>
        <taxon>Spermatophyta</taxon>
        <taxon>Magnoliopsida</taxon>
        <taxon>eudicotyledons</taxon>
        <taxon>Gunneridae</taxon>
        <taxon>Pentapetalae</taxon>
        <taxon>asterids</taxon>
        <taxon>campanulids</taxon>
        <taxon>Asterales</taxon>
        <taxon>Asteraceae</taxon>
        <taxon>Asteroideae</taxon>
        <taxon>Heliantheae alliance</taxon>
        <taxon>Heliantheae</taxon>
        <taxon>Helianthus</taxon>
    </lineage>
</organism>
<keyword evidence="1" id="KW-0472">Membrane</keyword>
<proteinExistence type="predicted"/>
<gene>
    <name evidence="3" type="ORF">HannXRQ_Chr10g0315791</name>
    <name evidence="2" type="ORF">HanXRQr2_Chr10g0462421</name>
</gene>
<evidence type="ECO:0000256" key="1">
    <source>
        <dbReference type="SAM" id="Phobius"/>
    </source>
</evidence>
<dbReference type="PANTHER" id="PTHR12224">
    <property type="entry name" value="BETA-1,4-MANNOSYL-GLYCOPROTEIN BETA-1,4-N-ACETYLGLUCOSAMINYL-TRANSFERASE"/>
    <property type="match status" value="1"/>
</dbReference>
<dbReference type="AlphaFoldDB" id="A0A251TPE9"/>
<reference evidence="2" key="3">
    <citation type="submission" date="2020-06" db="EMBL/GenBank/DDBJ databases">
        <title>Helianthus annuus Genome sequencing and assembly Release 2.</title>
        <authorList>
            <person name="Gouzy J."/>
            <person name="Langlade N."/>
            <person name="Munos S."/>
        </authorList>
    </citation>
    <scope>NUCLEOTIDE SEQUENCE</scope>
    <source>
        <tissue evidence="2">Leaves</tissue>
    </source>
</reference>
<dbReference type="Gramene" id="mRNA:HanXRQr2_Chr10g0462421">
    <property type="protein sequence ID" value="CDS:HanXRQr2_Chr10g0462421.1"/>
    <property type="gene ID" value="HanXRQr2_Chr10g0462421"/>
</dbReference>
<dbReference type="Pfam" id="PF04724">
    <property type="entry name" value="Glyco_transf_17"/>
    <property type="match status" value="1"/>
</dbReference>
<keyword evidence="2" id="KW-0328">Glycosyltransferase</keyword>
<feature type="transmembrane region" description="Helical" evidence="1">
    <location>
        <begin position="12"/>
        <end position="35"/>
    </location>
</feature>
<dbReference type="GO" id="GO:0016757">
    <property type="term" value="F:glycosyltransferase activity"/>
    <property type="evidence" value="ECO:0000318"/>
    <property type="project" value="GO_Central"/>
</dbReference>
<protein>
    <submittedName>
        <fullName evidence="2">Beta-1,4-mannosyl-glycoprotein 4-beta-N-acetylglucosaminyltransferase</fullName>
        <ecNumber evidence="2">2.4.1.144</ecNumber>
    </submittedName>
    <submittedName>
        <fullName evidence="3">Putative glycosyl transferase, family 17</fullName>
    </submittedName>
</protein>
<dbReference type="Proteomes" id="UP000215914">
    <property type="component" value="Chromosome 10"/>
</dbReference>
<dbReference type="EMBL" id="MNCJ02000325">
    <property type="protein sequence ID" value="KAF5788292.1"/>
    <property type="molecule type" value="Genomic_DNA"/>
</dbReference>
<evidence type="ECO:0000313" key="4">
    <source>
        <dbReference type="Proteomes" id="UP000215914"/>
    </source>
</evidence>
<dbReference type="GO" id="GO:0006044">
    <property type="term" value="P:N-acetylglucosamine metabolic process"/>
    <property type="evidence" value="ECO:0000318"/>
    <property type="project" value="GO_Central"/>
</dbReference>
<keyword evidence="1" id="KW-0812">Transmembrane</keyword>
<keyword evidence="1" id="KW-1133">Transmembrane helix</keyword>
<keyword evidence="3" id="KW-0808">Transferase</keyword>
<dbReference type="OMA" id="HRNITYF"/>
<sequence>MGSRLVVSRRHLPGYRCLIILMLIPICLTTIFNHYEKITYFLRPIWDTPPRPLTYLPHYYAENTSMGKLCRLHGWKLRKEARRVFDAIIFSNELDLLEVRWGELDPYVTKFIILESNATFTGLPKALTFASNRGRFSRFEEKIVYGFLPGKLASKGQRVSPFSVEAHHRISMNTLIRSSGISDGDLLIVADADEIPSRNTIKLLQWCDGLPPVLHLDMKKYLYSFEFPTDPTWKATSHVYNQHTLYKHSRQTDLVLSDTGWHCSFCFKYLSEFVTKMTAYSHADRVKSKQHLDHSRIQEKICNGDDLYDMLPEEYTFKNLIGKMGSIPHTASAVHLPTYLIKNAEKFRFLLPGGCLRPPG</sequence>
<reference evidence="2 4" key="1">
    <citation type="journal article" date="2017" name="Nature">
        <title>The sunflower genome provides insights into oil metabolism, flowering and Asterid evolution.</title>
        <authorList>
            <person name="Badouin H."/>
            <person name="Gouzy J."/>
            <person name="Grassa C.J."/>
            <person name="Murat F."/>
            <person name="Staton S.E."/>
            <person name="Cottret L."/>
            <person name="Lelandais-Briere C."/>
            <person name="Owens G.L."/>
            <person name="Carrere S."/>
            <person name="Mayjonade B."/>
            <person name="Legrand L."/>
            <person name="Gill N."/>
            <person name="Kane N.C."/>
            <person name="Bowers J.E."/>
            <person name="Hubner S."/>
            <person name="Bellec A."/>
            <person name="Berard A."/>
            <person name="Berges H."/>
            <person name="Blanchet N."/>
            <person name="Boniface M.C."/>
            <person name="Brunel D."/>
            <person name="Catrice O."/>
            <person name="Chaidir N."/>
            <person name="Claudel C."/>
            <person name="Donnadieu C."/>
            <person name="Faraut T."/>
            <person name="Fievet G."/>
            <person name="Helmstetter N."/>
            <person name="King M."/>
            <person name="Knapp S.J."/>
            <person name="Lai Z."/>
            <person name="Le Paslier M.C."/>
            <person name="Lippi Y."/>
            <person name="Lorenzon L."/>
            <person name="Mandel J.R."/>
            <person name="Marage G."/>
            <person name="Marchand G."/>
            <person name="Marquand E."/>
            <person name="Bret-Mestries E."/>
            <person name="Morien E."/>
            <person name="Nambeesan S."/>
            <person name="Nguyen T."/>
            <person name="Pegot-Espagnet P."/>
            <person name="Pouilly N."/>
            <person name="Raftis F."/>
            <person name="Sallet E."/>
            <person name="Schiex T."/>
            <person name="Thomas J."/>
            <person name="Vandecasteele C."/>
            <person name="Vares D."/>
            <person name="Vear F."/>
            <person name="Vautrin S."/>
            <person name="Crespi M."/>
            <person name="Mangin B."/>
            <person name="Burke J.M."/>
            <person name="Salse J."/>
            <person name="Munos S."/>
            <person name="Vincourt P."/>
            <person name="Rieseberg L.H."/>
            <person name="Langlade N.B."/>
        </authorList>
    </citation>
    <scope>NUCLEOTIDE SEQUENCE [LARGE SCALE GENOMIC DNA]</scope>
    <source>
        <strain evidence="4">cv. SF193</strain>
        <tissue evidence="2">Leaves</tissue>
    </source>
</reference>
<dbReference type="STRING" id="4232.A0A251TPE9"/>
<dbReference type="PANTHER" id="PTHR12224:SF25">
    <property type="entry name" value="BETA-1,4-N-ACETYLGLUCOSAMINYLTRANSFERASE FAMILY PROTEIN"/>
    <property type="match status" value="1"/>
</dbReference>
<dbReference type="InterPro" id="IPR006813">
    <property type="entry name" value="Glyco_trans_17"/>
</dbReference>
<evidence type="ECO:0000313" key="2">
    <source>
        <dbReference type="EMBL" id="KAF5788292.1"/>
    </source>
</evidence>
<dbReference type="EMBL" id="CM007899">
    <property type="protein sequence ID" value="OTG12997.1"/>
    <property type="molecule type" value="Genomic_DNA"/>
</dbReference>
<accession>A0A251TPE9</accession>
<dbReference type="InParanoid" id="A0A251TPE9"/>
<keyword evidence="4" id="KW-1185">Reference proteome</keyword>
<dbReference type="EC" id="2.4.1.144" evidence="2"/>
<dbReference type="FunCoup" id="A0A251TPE9">
    <property type="interactions" value="163"/>
</dbReference>
<dbReference type="GO" id="GO:0016020">
    <property type="term" value="C:membrane"/>
    <property type="evidence" value="ECO:0007669"/>
    <property type="project" value="InterPro"/>
</dbReference>